<feature type="region of interest" description="Disordered" evidence="1">
    <location>
        <begin position="67"/>
        <end position="91"/>
    </location>
</feature>
<dbReference type="STRING" id="121616.GA0070216_102629"/>
<dbReference type="Proteomes" id="UP000198797">
    <property type="component" value="Unassembled WGS sequence"/>
</dbReference>
<dbReference type="AlphaFoldDB" id="A0A1C4VVI7"/>
<proteinExistence type="predicted"/>
<dbReference type="EMBL" id="FMCU01000002">
    <property type="protein sequence ID" value="SCE87709.1"/>
    <property type="molecule type" value="Genomic_DNA"/>
</dbReference>
<name>A0A1C4VVI7_9ACTN</name>
<accession>A0A1C4VVI7</accession>
<reference evidence="3" key="1">
    <citation type="submission" date="2016-06" db="EMBL/GenBank/DDBJ databases">
        <authorList>
            <person name="Varghese N."/>
            <person name="Submissions Spin"/>
        </authorList>
    </citation>
    <scope>NUCLEOTIDE SEQUENCE [LARGE SCALE GENOMIC DNA]</scope>
    <source>
        <strain evidence="3">DSM 44100</strain>
    </source>
</reference>
<evidence type="ECO:0000313" key="3">
    <source>
        <dbReference type="Proteomes" id="UP000198797"/>
    </source>
</evidence>
<gene>
    <name evidence="2" type="ORF">GA0070216_102629</name>
</gene>
<keyword evidence="3" id="KW-1185">Reference proteome</keyword>
<evidence type="ECO:0000313" key="2">
    <source>
        <dbReference type="EMBL" id="SCE87709.1"/>
    </source>
</evidence>
<sequence length="91" mass="10039">MGRRWKWFLRPGRVAVDLTGQAVPAGDASECWRRETVEGVVPDGVETSRCDGAIVYERPEQRRAALGLNQRAGRYRAEPTGRQRAGKGADG</sequence>
<feature type="compositionally biased region" description="Basic and acidic residues" evidence="1">
    <location>
        <begin position="75"/>
        <end position="91"/>
    </location>
</feature>
<evidence type="ECO:0000256" key="1">
    <source>
        <dbReference type="SAM" id="MobiDB-lite"/>
    </source>
</evidence>
<protein>
    <submittedName>
        <fullName evidence="2">Uncharacterized protein</fullName>
    </submittedName>
</protein>
<organism evidence="2 3">
    <name type="scientific">Micromonospora matsumotoense</name>
    <dbReference type="NCBI Taxonomy" id="121616"/>
    <lineage>
        <taxon>Bacteria</taxon>
        <taxon>Bacillati</taxon>
        <taxon>Actinomycetota</taxon>
        <taxon>Actinomycetes</taxon>
        <taxon>Micromonosporales</taxon>
        <taxon>Micromonosporaceae</taxon>
        <taxon>Micromonospora</taxon>
    </lineage>
</organism>